<organism evidence="1 2">
    <name type="scientific">Nocardia iowensis</name>
    <dbReference type="NCBI Taxonomy" id="204891"/>
    <lineage>
        <taxon>Bacteria</taxon>
        <taxon>Bacillati</taxon>
        <taxon>Actinomycetota</taxon>
        <taxon>Actinomycetes</taxon>
        <taxon>Mycobacteriales</taxon>
        <taxon>Nocardiaceae</taxon>
        <taxon>Nocardia</taxon>
    </lineage>
</organism>
<proteinExistence type="predicted"/>
<evidence type="ECO:0000313" key="1">
    <source>
        <dbReference type="EMBL" id="QXN93468.1"/>
    </source>
</evidence>
<dbReference type="Proteomes" id="UP000694257">
    <property type="component" value="Chromosome"/>
</dbReference>
<accession>A0ABX8RUZ6</accession>
<dbReference type="EMBL" id="CP078145">
    <property type="protein sequence ID" value="QXN93468.1"/>
    <property type="molecule type" value="Genomic_DNA"/>
</dbReference>
<name>A0ABX8RUZ6_NOCIO</name>
<sequence length="106" mass="10841">MSFEVSPDSLRGAAGVLAALPGSIDRAPHLGAGPNVDKLKGSVVGAALAESDPSSRRAKDVLKARFNQFSSLLALSAETFRDTDLDAAKRLAAVADINSGDPHAGN</sequence>
<dbReference type="RefSeq" id="WP_218475499.1">
    <property type="nucleotide sequence ID" value="NZ_BAABJN010000001.1"/>
</dbReference>
<keyword evidence="2" id="KW-1185">Reference proteome</keyword>
<evidence type="ECO:0008006" key="3">
    <source>
        <dbReference type="Google" id="ProtNLM"/>
    </source>
</evidence>
<reference evidence="1 2" key="1">
    <citation type="submission" date="2021-07" db="EMBL/GenBank/DDBJ databases">
        <title>Whole Genome Sequence of Nocardia Iowensis.</title>
        <authorList>
            <person name="Lamm A."/>
            <person name="Collins-Fairclough A.M."/>
            <person name="Bunk B."/>
            <person name="Sproer C."/>
        </authorList>
    </citation>
    <scope>NUCLEOTIDE SEQUENCE [LARGE SCALE GENOMIC DNA]</scope>
    <source>
        <strain evidence="1 2">NRRL 5646</strain>
    </source>
</reference>
<gene>
    <name evidence="1" type="ORF">KV110_10495</name>
</gene>
<protein>
    <recommendedName>
        <fullName evidence="3">ESX-1 secretion-associated protein</fullName>
    </recommendedName>
</protein>
<evidence type="ECO:0000313" key="2">
    <source>
        <dbReference type="Proteomes" id="UP000694257"/>
    </source>
</evidence>